<comment type="pathway">
    <text evidence="1 8 9">Carbohydrate degradation; glycolysis; D-glyceraldehyde 3-phosphate and glycerone phosphate from D-glucose: step 2/4.</text>
</comment>
<dbReference type="SUPFAM" id="SSF53697">
    <property type="entry name" value="SIS domain"/>
    <property type="match status" value="1"/>
</dbReference>
<dbReference type="PROSITE" id="PS51463">
    <property type="entry name" value="P_GLUCOSE_ISOMERASE_3"/>
    <property type="match status" value="1"/>
</dbReference>
<sequence length="428" mass="47994">MNLKLDIKTSRDLNFASLEAKISEIHYGMNNLATKGFEFLGWKDFPENAVNAKELEKMKAISQKLHSKKVEVLVVIGIGGSFLGAKAAIDFVQGLHPIDRKMEVIFVGTSLSSTDLYQKLHYVENKKFAINVISKSGTTIEPSIAFRFFKNLLEKQVGKHANEFIFVTTDANKGTLLNIAKKQNYESFVVLDNIGGRFSVLSSVGFFPMLCAGLNVDDVIQGAKEANILFSQDNLEQNLAYKYAAARSLLFNDKKGKYKVEILVGYEPNLAYFNEWWKQLFGESEGKEKTGLWPASAIFTTDLHSLGQYIQEGSKIFFQTVLFVREPKYDIVIDEEVGDLDGLNYLAKKTVHEVNKAAFEATTKAHTYIGQNPNIVIEIADTSEKTFGALVMFFEKACAMSAYLLDLNPFDQPGVEVYKTNLKDILKK</sequence>
<dbReference type="HOGENOM" id="CLU_037303_0_1_14"/>
<dbReference type="GO" id="GO:0048029">
    <property type="term" value="F:monosaccharide binding"/>
    <property type="evidence" value="ECO:0007669"/>
    <property type="project" value="TreeGrafter"/>
</dbReference>
<dbReference type="AlphaFoldDB" id="W5UUR7"/>
<dbReference type="PANTHER" id="PTHR11469">
    <property type="entry name" value="GLUCOSE-6-PHOSPHATE ISOMERASE"/>
    <property type="match status" value="1"/>
</dbReference>
<gene>
    <name evidence="10" type="primary">pgiB</name>
    <name evidence="8" type="synonym">pgi</name>
    <name evidence="10" type="ORF">MYB_02830</name>
</gene>
<comment type="caution">
    <text evidence="8">Lacks conserved residue(s) required for the propagation of feature annotation.</text>
</comment>
<comment type="function">
    <text evidence="8">Catalyzes the reversible isomerization of glucose-6-phosphate to fructose-6-phosphate.</text>
</comment>
<dbReference type="InterPro" id="IPR035476">
    <property type="entry name" value="SIS_PGI_1"/>
</dbReference>
<dbReference type="eggNOG" id="COG0166">
    <property type="taxonomic scope" value="Bacteria"/>
</dbReference>
<dbReference type="EMBL" id="CP007154">
    <property type="protein sequence ID" value="AHH45565.1"/>
    <property type="molecule type" value="Genomic_DNA"/>
</dbReference>
<dbReference type="GO" id="GO:0005829">
    <property type="term" value="C:cytosol"/>
    <property type="evidence" value="ECO:0007669"/>
    <property type="project" value="TreeGrafter"/>
</dbReference>
<accession>W5UUR7</accession>
<dbReference type="GO" id="GO:0006096">
    <property type="term" value="P:glycolytic process"/>
    <property type="evidence" value="ECO:0007669"/>
    <property type="project" value="UniProtKB-UniRule"/>
</dbReference>
<keyword evidence="6 8" id="KW-0413">Isomerase</keyword>
<keyword evidence="11" id="KW-1185">Reference proteome</keyword>
<dbReference type="CDD" id="cd05015">
    <property type="entry name" value="SIS_PGI_1"/>
    <property type="match status" value="1"/>
</dbReference>
<evidence type="ECO:0000256" key="6">
    <source>
        <dbReference type="ARBA" id="ARBA00023235"/>
    </source>
</evidence>
<evidence type="ECO:0000256" key="4">
    <source>
        <dbReference type="ARBA" id="ARBA00022490"/>
    </source>
</evidence>
<comment type="similarity">
    <text evidence="2 8 9">Belongs to the GPI family.</text>
</comment>
<evidence type="ECO:0000256" key="7">
    <source>
        <dbReference type="ARBA" id="ARBA00029321"/>
    </source>
</evidence>
<evidence type="ECO:0000256" key="2">
    <source>
        <dbReference type="ARBA" id="ARBA00006604"/>
    </source>
</evidence>
<dbReference type="STRING" id="743966.MYB_02830"/>
<reference evidence="10 11" key="1">
    <citation type="journal article" date="2014" name="Genome Announc.">
        <title>Complete Genome Sequence of Mycoplasma bovoculi Strain M165/69T (ATCC 29104).</title>
        <authorList>
            <person name="Calcutt M.J."/>
            <person name="Foecking M.F."/>
        </authorList>
    </citation>
    <scope>NUCLEOTIDE SEQUENCE [LARGE SCALE GENOMIC DNA]</scope>
    <source>
        <strain evidence="10">M165/69</strain>
    </source>
</reference>
<dbReference type="RefSeq" id="WP_022935417.1">
    <property type="nucleotide sequence ID" value="NZ_CP007154.1"/>
</dbReference>
<dbReference type="InterPro" id="IPR046348">
    <property type="entry name" value="SIS_dom_sf"/>
</dbReference>
<dbReference type="UniPathway" id="UPA00109">
    <property type="reaction ID" value="UER00181"/>
</dbReference>
<dbReference type="UniPathway" id="UPA00138"/>
<dbReference type="FunFam" id="3.40.50.10490:FF:000016">
    <property type="entry name" value="Glucose-6-phosphate isomerase"/>
    <property type="match status" value="1"/>
</dbReference>
<dbReference type="InterPro" id="IPR018189">
    <property type="entry name" value="Phosphoglucose_isomerase_CS"/>
</dbReference>
<evidence type="ECO:0000256" key="9">
    <source>
        <dbReference type="RuleBase" id="RU000612"/>
    </source>
</evidence>
<comment type="pathway">
    <text evidence="8">Carbohydrate biosynthesis; gluconeogenesis.</text>
</comment>
<dbReference type="PROSITE" id="PS00765">
    <property type="entry name" value="P_GLUCOSE_ISOMERASE_1"/>
    <property type="match status" value="1"/>
</dbReference>
<dbReference type="PROSITE" id="PS00174">
    <property type="entry name" value="P_GLUCOSE_ISOMERASE_2"/>
    <property type="match status" value="1"/>
</dbReference>
<dbReference type="PANTHER" id="PTHR11469:SF1">
    <property type="entry name" value="GLUCOSE-6-PHOSPHATE ISOMERASE"/>
    <property type="match status" value="1"/>
</dbReference>
<dbReference type="CDD" id="cd05016">
    <property type="entry name" value="SIS_PGI_2"/>
    <property type="match status" value="1"/>
</dbReference>
<dbReference type="HAMAP" id="MF_00473">
    <property type="entry name" value="G6P_isomerase"/>
    <property type="match status" value="1"/>
</dbReference>
<protein>
    <recommendedName>
        <fullName evidence="8">Glucose-6-phosphate isomerase</fullName>
        <shortName evidence="8">GPI</shortName>
        <ecNumber evidence="8">5.3.1.9</ecNumber>
    </recommendedName>
    <alternativeName>
        <fullName evidence="8">Phosphoglucose isomerase</fullName>
        <shortName evidence="8">PGI</shortName>
    </alternativeName>
    <alternativeName>
        <fullName evidence="8">Phosphohexose isomerase</fullName>
        <shortName evidence="8">PHI</shortName>
    </alternativeName>
</protein>
<evidence type="ECO:0000313" key="11">
    <source>
        <dbReference type="Proteomes" id="UP000019229"/>
    </source>
</evidence>
<proteinExistence type="inferred from homology"/>
<name>W5UUR7_9BACT</name>
<comment type="catalytic activity">
    <reaction evidence="7 8 9">
        <text>alpha-D-glucose 6-phosphate = beta-D-fructose 6-phosphate</text>
        <dbReference type="Rhea" id="RHEA:11816"/>
        <dbReference type="ChEBI" id="CHEBI:57634"/>
        <dbReference type="ChEBI" id="CHEBI:58225"/>
        <dbReference type="EC" id="5.3.1.9"/>
    </reaction>
</comment>
<dbReference type="GO" id="GO:0006094">
    <property type="term" value="P:gluconeogenesis"/>
    <property type="evidence" value="ECO:0007669"/>
    <property type="project" value="UniProtKB-UniRule"/>
</dbReference>
<dbReference type="PATRIC" id="fig|743966.3.peg.570"/>
<dbReference type="Proteomes" id="UP000019229">
    <property type="component" value="Chromosome"/>
</dbReference>
<evidence type="ECO:0000256" key="5">
    <source>
        <dbReference type="ARBA" id="ARBA00023152"/>
    </source>
</evidence>
<keyword evidence="4 8" id="KW-0963">Cytoplasm</keyword>
<dbReference type="OrthoDB" id="140919at2"/>
<dbReference type="KEGG" id="mbc:MYB_02830"/>
<dbReference type="InterPro" id="IPR001672">
    <property type="entry name" value="G6P_Isomerase"/>
</dbReference>
<dbReference type="EC" id="5.3.1.9" evidence="8"/>
<dbReference type="Pfam" id="PF00342">
    <property type="entry name" value="PGI"/>
    <property type="match status" value="2"/>
</dbReference>
<feature type="active site" evidence="8">
    <location>
        <position position="419"/>
    </location>
</feature>
<keyword evidence="5 8" id="KW-0324">Glycolysis</keyword>
<evidence type="ECO:0000313" key="10">
    <source>
        <dbReference type="EMBL" id="AHH45565.1"/>
    </source>
</evidence>
<dbReference type="GO" id="GO:0004347">
    <property type="term" value="F:glucose-6-phosphate isomerase activity"/>
    <property type="evidence" value="ECO:0007669"/>
    <property type="project" value="UniProtKB-UniRule"/>
</dbReference>
<feature type="active site" description="Proton donor" evidence="8">
    <location>
        <position position="283"/>
    </location>
</feature>
<evidence type="ECO:0000256" key="8">
    <source>
        <dbReference type="HAMAP-Rule" id="MF_00473"/>
    </source>
</evidence>
<dbReference type="InterPro" id="IPR035482">
    <property type="entry name" value="SIS_PGI_2"/>
</dbReference>
<comment type="subcellular location">
    <subcellularLocation>
        <location evidence="8">Cytoplasm</location>
    </subcellularLocation>
</comment>
<organism evidence="10 11">
    <name type="scientific">Mesomycoplasma bovoculi M165/69</name>
    <dbReference type="NCBI Taxonomy" id="743966"/>
    <lineage>
        <taxon>Bacteria</taxon>
        <taxon>Bacillati</taxon>
        <taxon>Mycoplasmatota</taxon>
        <taxon>Mycoplasmoidales</taxon>
        <taxon>Metamycoplasmataceae</taxon>
        <taxon>Mesomycoplasma</taxon>
    </lineage>
</organism>
<dbReference type="GO" id="GO:0097367">
    <property type="term" value="F:carbohydrate derivative binding"/>
    <property type="evidence" value="ECO:0007669"/>
    <property type="project" value="InterPro"/>
</dbReference>
<dbReference type="GO" id="GO:0051156">
    <property type="term" value="P:glucose 6-phosphate metabolic process"/>
    <property type="evidence" value="ECO:0007669"/>
    <property type="project" value="TreeGrafter"/>
</dbReference>
<evidence type="ECO:0000256" key="1">
    <source>
        <dbReference type="ARBA" id="ARBA00004926"/>
    </source>
</evidence>
<dbReference type="Gene3D" id="3.40.50.10490">
    <property type="entry name" value="Glucose-6-phosphate isomerase like protein, domain 1"/>
    <property type="match status" value="2"/>
</dbReference>
<keyword evidence="3 8" id="KW-0312">Gluconeogenesis</keyword>
<evidence type="ECO:0000256" key="3">
    <source>
        <dbReference type="ARBA" id="ARBA00022432"/>
    </source>
</evidence>
<dbReference type="NCBIfam" id="NF010697">
    <property type="entry name" value="PRK14097.1"/>
    <property type="match status" value="1"/>
</dbReference>
<dbReference type="PRINTS" id="PR00662">
    <property type="entry name" value="G6PISOMERASE"/>
</dbReference>